<gene>
    <name evidence="1" type="ORF">LOK49_LG08G03116</name>
</gene>
<accession>A0ACC0GW18</accession>
<organism evidence="1 2">
    <name type="scientific">Camellia lanceoleosa</name>
    <dbReference type="NCBI Taxonomy" id="1840588"/>
    <lineage>
        <taxon>Eukaryota</taxon>
        <taxon>Viridiplantae</taxon>
        <taxon>Streptophyta</taxon>
        <taxon>Embryophyta</taxon>
        <taxon>Tracheophyta</taxon>
        <taxon>Spermatophyta</taxon>
        <taxon>Magnoliopsida</taxon>
        <taxon>eudicotyledons</taxon>
        <taxon>Gunneridae</taxon>
        <taxon>Pentapetalae</taxon>
        <taxon>asterids</taxon>
        <taxon>Ericales</taxon>
        <taxon>Theaceae</taxon>
        <taxon>Camellia</taxon>
    </lineage>
</organism>
<evidence type="ECO:0000313" key="1">
    <source>
        <dbReference type="EMBL" id="KAI8003716.1"/>
    </source>
</evidence>
<name>A0ACC0GW18_9ERIC</name>
<sequence>MKQSEGMQNSLPDDIALKIASSLQLSDVCSLGSCSWFWRELCGSDCVWESLYRDRWPALDLGGDSSSAPQIKTHQLDPQIQSSSMGWRGFYINKHNEMASRATVVVDFLKQYSSNESIEVGHYLAAIDELCSMQCGFKDVQMFFFKPKLNVLLNLVGLHYCISCLGIPAEYIVEVLNKCKISEREVCVRWWKLGRWFYGFRLQDESHSRTFSLGSLAMAKEDEVLGVLHRGAIHEVFRVQISVAKPICASWSFQSSPTQN</sequence>
<protein>
    <submittedName>
        <fullName evidence="1">Uncharacterized protein</fullName>
    </submittedName>
</protein>
<proteinExistence type="predicted"/>
<keyword evidence="2" id="KW-1185">Reference proteome</keyword>
<reference evidence="1 2" key="1">
    <citation type="journal article" date="2022" name="Plant J.">
        <title>Chromosome-level genome of Camellia lanceoleosa provides a valuable resource for understanding genome evolution and self-incompatibility.</title>
        <authorList>
            <person name="Gong W."/>
            <person name="Xiao S."/>
            <person name="Wang L."/>
            <person name="Liao Z."/>
            <person name="Chang Y."/>
            <person name="Mo W."/>
            <person name="Hu G."/>
            <person name="Li W."/>
            <person name="Zhao G."/>
            <person name="Zhu H."/>
            <person name="Hu X."/>
            <person name="Ji K."/>
            <person name="Xiang X."/>
            <person name="Song Q."/>
            <person name="Yuan D."/>
            <person name="Jin S."/>
            <person name="Zhang L."/>
        </authorList>
    </citation>
    <scope>NUCLEOTIDE SEQUENCE [LARGE SCALE GENOMIC DNA]</scope>
    <source>
        <strain evidence="1">SQ_2022a</strain>
    </source>
</reference>
<dbReference type="Proteomes" id="UP001060215">
    <property type="component" value="Chromosome 9"/>
</dbReference>
<comment type="caution">
    <text evidence="1">The sequence shown here is derived from an EMBL/GenBank/DDBJ whole genome shotgun (WGS) entry which is preliminary data.</text>
</comment>
<dbReference type="EMBL" id="CM045766">
    <property type="protein sequence ID" value="KAI8003716.1"/>
    <property type="molecule type" value="Genomic_DNA"/>
</dbReference>
<evidence type="ECO:0000313" key="2">
    <source>
        <dbReference type="Proteomes" id="UP001060215"/>
    </source>
</evidence>